<dbReference type="GO" id="GO:0070733">
    <property type="term" value="F:AMPylase activity"/>
    <property type="evidence" value="ECO:0007669"/>
    <property type="project" value="TreeGrafter"/>
</dbReference>
<proteinExistence type="inferred from homology"/>
<dbReference type="NCBIfam" id="NF000658">
    <property type="entry name" value="PRK00029.1"/>
    <property type="match status" value="1"/>
</dbReference>
<evidence type="ECO:0000256" key="7">
    <source>
        <dbReference type="ARBA" id="ARBA00022840"/>
    </source>
</evidence>
<keyword evidence="7" id="KW-0067">ATP-binding</keyword>
<evidence type="ECO:0000256" key="2">
    <source>
        <dbReference type="ARBA" id="ARBA00009747"/>
    </source>
</evidence>
<dbReference type="PANTHER" id="PTHR32057:SF14">
    <property type="entry name" value="PROTEIN ADENYLYLTRANSFERASE SELO, MITOCHONDRIAL"/>
    <property type="match status" value="1"/>
</dbReference>
<organism evidence="9">
    <name type="scientific">hydrothermal vent metagenome</name>
    <dbReference type="NCBI Taxonomy" id="652676"/>
    <lineage>
        <taxon>unclassified sequences</taxon>
        <taxon>metagenomes</taxon>
        <taxon>ecological metagenomes</taxon>
    </lineage>
</organism>
<evidence type="ECO:0000313" key="9">
    <source>
        <dbReference type="EMBL" id="VAW88274.1"/>
    </source>
</evidence>
<name>A0A3B1A3G2_9ZZZZ</name>
<comment type="similarity">
    <text evidence="2">Belongs to the SELO family.</text>
</comment>
<evidence type="ECO:0000256" key="1">
    <source>
        <dbReference type="ARBA" id="ARBA00001946"/>
    </source>
</evidence>
<protein>
    <submittedName>
        <fullName evidence="9">UPF0061 protein YdiU</fullName>
    </submittedName>
</protein>
<gene>
    <name evidence="9" type="ORF">MNBD_GAMMA16-655</name>
</gene>
<evidence type="ECO:0000256" key="8">
    <source>
        <dbReference type="ARBA" id="ARBA00022842"/>
    </source>
</evidence>
<evidence type="ECO:0000256" key="4">
    <source>
        <dbReference type="ARBA" id="ARBA00022695"/>
    </source>
</evidence>
<sequence>MFSQIKFDNQYARLPAEFFHRVSPEPMAGMAFASLNSDVLQLLGLTQAEFDTQQSLNYVTGAETWPGSDPLAMCYAGHQFGVYVPRLGDGRAVLLGQVRNEQQQLWDFQIKGSGVTRYSRRGDGRAVLRSCIREYLCSEAMHGLGIPTTRALALISTKQGVYRETLEPGAMMLRVAQSHVRFGSFEYFFYEQKFEYLKRLADYVIHEYYPDLKDQADAYQNLFSKILKKTAKLIAQWQGVGFAHGVMNTDNMSVLGLTLDYGPFAFLDTYEANYICNHTDTAGRYAFSQQPQVSLFNISCLAQAMLPLFTEAPEAAAEFARTELSQYQSVYQAEYLNISRDKLGLKEQEKEDASLMESLLTLMEGQADFTLFFRQLGDMRIENTQQEQSDNNLAEHFPDSQGLLDWLAQYRVRLHREKSNDAQRKIRMNKVNAKYILRNHLAESAIRLAEYENDFSEVERLLTLLRRPFDEQPSQEHYAKTPPAWAKDICISCSS</sequence>
<dbReference type="HAMAP" id="MF_00692">
    <property type="entry name" value="SelO"/>
    <property type="match status" value="1"/>
</dbReference>
<dbReference type="AlphaFoldDB" id="A0A3B1A3G2"/>
<accession>A0A3B1A3G2</accession>
<dbReference type="GO" id="GO:0046872">
    <property type="term" value="F:metal ion binding"/>
    <property type="evidence" value="ECO:0007669"/>
    <property type="project" value="UniProtKB-KW"/>
</dbReference>
<dbReference type="EMBL" id="UOFO01000143">
    <property type="protein sequence ID" value="VAW88274.1"/>
    <property type="molecule type" value="Genomic_DNA"/>
</dbReference>
<dbReference type="GO" id="GO:0005524">
    <property type="term" value="F:ATP binding"/>
    <property type="evidence" value="ECO:0007669"/>
    <property type="project" value="UniProtKB-KW"/>
</dbReference>
<evidence type="ECO:0000256" key="5">
    <source>
        <dbReference type="ARBA" id="ARBA00022723"/>
    </source>
</evidence>
<evidence type="ECO:0000256" key="3">
    <source>
        <dbReference type="ARBA" id="ARBA00022679"/>
    </source>
</evidence>
<comment type="cofactor">
    <cofactor evidence="1">
        <name>Mg(2+)</name>
        <dbReference type="ChEBI" id="CHEBI:18420"/>
    </cofactor>
</comment>
<keyword evidence="3" id="KW-0808">Transferase</keyword>
<keyword evidence="8" id="KW-0460">Magnesium</keyword>
<dbReference type="InterPro" id="IPR003846">
    <property type="entry name" value="SelO"/>
</dbReference>
<keyword evidence="6" id="KW-0547">Nucleotide-binding</keyword>
<dbReference type="PANTHER" id="PTHR32057">
    <property type="entry name" value="PROTEIN ADENYLYLTRANSFERASE SELO, MITOCHONDRIAL"/>
    <property type="match status" value="1"/>
</dbReference>
<dbReference type="Pfam" id="PF02696">
    <property type="entry name" value="SelO"/>
    <property type="match status" value="1"/>
</dbReference>
<keyword evidence="5" id="KW-0479">Metal-binding</keyword>
<keyword evidence="4" id="KW-0548">Nucleotidyltransferase</keyword>
<reference evidence="9" key="1">
    <citation type="submission" date="2018-06" db="EMBL/GenBank/DDBJ databases">
        <authorList>
            <person name="Zhirakovskaya E."/>
        </authorList>
    </citation>
    <scope>NUCLEOTIDE SEQUENCE</scope>
</reference>
<evidence type="ECO:0000256" key="6">
    <source>
        <dbReference type="ARBA" id="ARBA00022741"/>
    </source>
</evidence>